<keyword evidence="1" id="KW-1133">Transmembrane helix</keyword>
<dbReference type="HOGENOM" id="CLU_201695_0_0_11"/>
<dbReference type="GeneID" id="1020101"/>
<protein>
    <submittedName>
        <fullName evidence="2">Hypothetical membrane protein</fullName>
    </submittedName>
</protein>
<accession>Q6M3S5</accession>
<dbReference type="KEGG" id="cgl:Cgl2149"/>
<keyword evidence="3" id="KW-1185">Reference proteome</keyword>
<name>Q8NNN9_CORGL</name>
<gene>
    <name evidence="2" type="ordered locus">Cgl2149</name>
</gene>
<dbReference type="eggNOG" id="ENOG5031J0Q">
    <property type="taxonomic scope" value="Bacteria"/>
</dbReference>
<dbReference type="AlphaFoldDB" id="Q8NNN9"/>
<proteinExistence type="predicted"/>
<dbReference type="Proteomes" id="UP000000582">
    <property type="component" value="Chromosome"/>
</dbReference>
<dbReference type="KEGG" id="cgb:cg2360"/>
<evidence type="ECO:0000313" key="2">
    <source>
        <dbReference type="EMBL" id="BAB99542.1"/>
    </source>
</evidence>
<sequence length="72" mass="7960">MFGFHSNIVHIALQGTVTLVFFAAIILSLVGFILLVITVIEPSHTWTVLLIIVVVAGLICFGIDMWNKRKAH</sequence>
<dbReference type="RefSeq" id="WP_011265889.1">
    <property type="nucleotide sequence ID" value="NC_003450.3"/>
</dbReference>
<dbReference type="EMBL" id="BA000036">
    <property type="protein sequence ID" value="BAB99542.1"/>
    <property type="molecule type" value="Genomic_DNA"/>
</dbReference>
<keyword evidence="1" id="KW-0812">Transmembrane</keyword>
<feature type="transmembrane region" description="Helical" evidence="1">
    <location>
        <begin position="12"/>
        <end position="40"/>
    </location>
</feature>
<keyword evidence="1" id="KW-0472">Membrane</keyword>
<organism evidence="2 3">
    <name type="scientific">Corynebacterium glutamicum (strain ATCC 13032 / DSM 20300 / JCM 1318 / BCRC 11384 / CCUG 27702 / LMG 3730 / NBRC 12168 / NCIMB 10025 / NRRL B-2784 / 534)</name>
    <dbReference type="NCBI Taxonomy" id="196627"/>
    <lineage>
        <taxon>Bacteria</taxon>
        <taxon>Bacillati</taxon>
        <taxon>Actinomycetota</taxon>
        <taxon>Actinomycetes</taxon>
        <taxon>Mycobacteriales</taxon>
        <taxon>Corynebacteriaceae</taxon>
        <taxon>Corynebacterium</taxon>
    </lineage>
</organism>
<feature type="transmembrane region" description="Helical" evidence="1">
    <location>
        <begin position="46"/>
        <end position="66"/>
    </location>
</feature>
<dbReference type="STRING" id="196627.cg2360"/>
<evidence type="ECO:0000256" key="1">
    <source>
        <dbReference type="SAM" id="Phobius"/>
    </source>
</evidence>
<dbReference type="BioCyc" id="CORYNE:G18NG-11741-MONOMER"/>
<dbReference type="PATRIC" id="fig|196627.13.peg.2087"/>
<evidence type="ECO:0000313" key="3">
    <source>
        <dbReference type="Proteomes" id="UP000000582"/>
    </source>
</evidence>
<accession>Q8NNN9</accession>
<reference evidence="3" key="1">
    <citation type="journal article" date="2003" name="Appl. Microbiol. Biotechnol.">
        <title>The Corynebacterium glutamicum genome: features and impacts on biotechnological processes.</title>
        <authorList>
            <person name="Ikeda M."/>
            <person name="Nakagawa S."/>
        </authorList>
    </citation>
    <scope>NUCLEOTIDE SEQUENCE [LARGE SCALE GENOMIC DNA]</scope>
    <source>
        <strain evidence="3">ATCC 13032 / DSM 20300 / BCRC 11384 / JCM 1318 / LMG 3730 / NCIMB 10025</strain>
    </source>
</reference>